<proteinExistence type="predicted"/>
<accession>A0A0A9EXY4</accession>
<name>A0A0A9EXY4_ARUDO</name>
<protein>
    <submittedName>
        <fullName evidence="1">Uncharacterized protein</fullName>
    </submittedName>
</protein>
<reference evidence="1" key="1">
    <citation type="submission" date="2014-09" db="EMBL/GenBank/DDBJ databases">
        <authorList>
            <person name="Magalhaes I.L.F."/>
            <person name="Oliveira U."/>
            <person name="Santos F.R."/>
            <person name="Vidigal T.H.D.A."/>
            <person name="Brescovit A.D."/>
            <person name="Santos A.J."/>
        </authorList>
    </citation>
    <scope>NUCLEOTIDE SEQUENCE</scope>
    <source>
        <tissue evidence="1">Shoot tissue taken approximately 20 cm above the soil surface</tissue>
    </source>
</reference>
<evidence type="ECO:0000313" key="1">
    <source>
        <dbReference type="EMBL" id="JAE03849.1"/>
    </source>
</evidence>
<dbReference type="AlphaFoldDB" id="A0A0A9EXY4"/>
<reference evidence="1" key="2">
    <citation type="journal article" date="2015" name="Data Brief">
        <title>Shoot transcriptome of the giant reed, Arundo donax.</title>
        <authorList>
            <person name="Barrero R.A."/>
            <person name="Guerrero F.D."/>
            <person name="Moolhuijzen P."/>
            <person name="Goolsby J.A."/>
            <person name="Tidwell J."/>
            <person name="Bellgard S.E."/>
            <person name="Bellgard M.I."/>
        </authorList>
    </citation>
    <scope>NUCLEOTIDE SEQUENCE</scope>
    <source>
        <tissue evidence="1">Shoot tissue taken approximately 20 cm above the soil surface</tissue>
    </source>
</reference>
<organism evidence="1">
    <name type="scientific">Arundo donax</name>
    <name type="common">Giant reed</name>
    <name type="synonym">Donax arundinaceus</name>
    <dbReference type="NCBI Taxonomy" id="35708"/>
    <lineage>
        <taxon>Eukaryota</taxon>
        <taxon>Viridiplantae</taxon>
        <taxon>Streptophyta</taxon>
        <taxon>Embryophyta</taxon>
        <taxon>Tracheophyta</taxon>
        <taxon>Spermatophyta</taxon>
        <taxon>Magnoliopsida</taxon>
        <taxon>Liliopsida</taxon>
        <taxon>Poales</taxon>
        <taxon>Poaceae</taxon>
        <taxon>PACMAD clade</taxon>
        <taxon>Arundinoideae</taxon>
        <taxon>Arundineae</taxon>
        <taxon>Arundo</taxon>
    </lineage>
</organism>
<dbReference type="EMBL" id="GBRH01194047">
    <property type="protein sequence ID" value="JAE03849.1"/>
    <property type="molecule type" value="Transcribed_RNA"/>
</dbReference>
<sequence length="148" mass="15504">MGLFKLYSPLDLKRDRASSPIKKSRSAMTPALYCAIQFALLNSSVWSRKDSFTATTVGRVKDGSEFPENPSLLYPVPLSMTMAGRAAASMAGSSCNPPSAHASAASARRGGIWVRRDRGLTSPRRARSNRAGGAAAAAGIGFGAIDLG</sequence>